<dbReference type="Gene3D" id="4.10.60.10">
    <property type="entry name" value="Zinc finger, CCHC-type"/>
    <property type="match status" value="1"/>
</dbReference>
<dbReference type="InterPro" id="IPR004343">
    <property type="entry name" value="Plus-3_dom"/>
</dbReference>
<dbReference type="PANTHER" id="PTHR38940">
    <property type="entry name" value="PLUS3 DOMAIN-CONTAINING PROTEIN"/>
    <property type="match status" value="1"/>
</dbReference>
<evidence type="ECO:0000259" key="3">
    <source>
        <dbReference type="PROSITE" id="PS50158"/>
    </source>
</evidence>
<protein>
    <recommendedName>
        <fullName evidence="3">CCHC-type domain-containing protein</fullName>
    </recommendedName>
</protein>
<dbReference type="GO" id="GO:0008270">
    <property type="term" value="F:zinc ion binding"/>
    <property type="evidence" value="ECO:0007669"/>
    <property type="project" value="UniProtKB-KW"/>
</dbReference>
<dbReference type="SMART" id="SM00719">
    <property type="entry name" value="Plus3"/>
    <property type="match status" value="1"/>
</dbReference>
<feature type="region of interest" description="Disordered" evidence="2">
    <location>
        <begin position="291"/>
        <end position="344"/>
    </location>
</feature>
<feature type="region of interest" description="Disordered" evidence="2">
    <location>
        <begin position="219"/>
        <end position="238"/>
    </location>
</feature>
<name>A0A2G2W0V5_CAPBA</name>
<reference evidence="4 5" key="1">
    <citation type="journal article" date="2017" name="Genome Biol.">
        <title>New reference genome sequences of hot pepper reveal the massive evolution of plant disease-resistance genes by retroduplication.</title>
        <authorList>
            <person name="Kim S."/>
            <person name="Park J."/>
            <person name="Yeom S.I."/>
            <person name="Kim Y.M."/>
            <person name="Seo E."/>
            <person name="Kim K.T."/>
            <person name="Kim M.S."/>
            <person name="Lee J.M."/>
            <person name="Cheong K."/>
            <person name="Shin H.S."/>
            <person name="Kim S.B."/>
            <person name="Han K."/>
            <person name="Lee J."/>
            <person name="Park M."/>
            <person name="Lee H.A."/>
            <person name="Lee H.Y."/>
            <person name="Lee Y."/>
            <person name="Oh S."/>
            <person name="Lee J.H."/>
            <person name="Choi E."/>
            <person name="Choi E."/>
            <person name="Lee S.E."/>
            <person name="Jeon J."/>
            <person name="Kim H."/>
            <person name="Choi G."/>
            <person name="Song H."/>
            <person name="Lee J."/>
            <person name="Lee S.C."/>
            <person name="Kwon J.K."/>
            <person name="Lee H.Y."/>
            <person name="Koo N."/>
            <person name="Hong Y."/>
            <person name="Kim R.W."/>
            <person name="Kang W.H."/>
            <person name="Huh J.H."/>
            <person name="Kang B.C."/>
            <person name="Yang T.J."/>
            <person name="Lee Y.H."/>
            <person name="Bennetzen J.L."/>
            <person name="Choi D."/>
        </authorList>
    </citation>
    <scope>NUCLEOTIDE SEQUENCE [LARGE SCALE GENOMIC DNA]</scope>
    <source>
        <strain evidence="5">cv. PBC81</strain>
    </source>
</reference>
<organism evidence="4 5">
    <name type="scientific">Capsicum baccatum</name>
    <name type="common">Peruvian pepper</name>
    <dbReference type="NCBI Taxonomy" id="33114"/>
    <lineage>
        <taxon>Eukaryota</taxon>
        <taxon>Viridiplantae</taxon>
        <taxon>Streptophyta</taxon>
        <taxon>Embryophyta</taxon>
        <taxon>Tracheophyta</taxon>
        <taxon>Spermatophyta</taxon>
        <taxon>Magnoliopsida</taxon>
        <taxon>eudicotyledons</taxon>
        <taxon>Gunneridae</taxon>
        <taxon>Pentapetalae</taxon>
        <taxon>asterids</taxon>
        <taxon>lamiids</taxon>
        <taxon>Solanales</taxon>
        <taxon>Solanaceae</taxon>
        <taxon>Solanoideae</taxon>
        <taxon>Capsiceae</taxon>
        <taxon>Capsicum</taxon>
    </lineage>
</organism>
<dbReference type="PANTHER" id="PTHR38940:SF4">
    <property type="entry name" value="OS01G0775100 PROTEIN"/>
    <property type="match status" value="1"/>
</dbReference>
<feature type="compositionally biased region" description="Polar residues" evidence="2">
    <location>
        <begin position="569"/>
        <end position="579"/>
    </location>
</feature>
<reference evidence="5" key="2">
    <citation type="journal article" date="2017" name="J. Anim. Genet.">
        <title>Multiple reference genome sequences of hot pepper reveal the massive evolution of plant disease resistance genes by retroduplication.</title>
        <authorList>
            <person name="Kim S."/>
            <person name="Park J."/>
            <person name="Yeom S.-I."/>
            <person name="Kim Y.-M."/>
            <person name="Seo E."/>
            <person name="Kim K.-T."/>
            <person name="Kim M.-S."/>
            <person name="Lee J.M."/>
            <person name="Cheong K."/>
            <person name="Shin H.-S."/>
            <person name="Kim S.-B."/>
            <person name="Han K."/>
            <person name="Lee J."/>
            <person name="Park M."/>
            <person name="Lee H.-A."/>
            <person name="Lee H.-Y."/>
            <person name="Lee Y."/>
            <person name="Oh S."/>
            <person name="Lee J.H."/>
            <person name="Choi E."/>
            <person name="Choi E."/>
            <person name="Lee S.E."/>
            <person name="Jeon J."/>
            <person name="Kim H."/>
            <person name="Choi G."/>
            <person name="Song H."/>
            <person name="Lee J."/>
            <person name="Lee S.-C."/>
            <person name="Kwon J.-K."/>
            <person name="Lee H.-Y."/>
            <person name="Koo N."/>
            <person name="Hong Y."/>
            <person name="Kim R.W."/>
            <person name="Kang W.-H."/>
            <person name="Huh J.H."/>
            <person name="Kang B.-C."/>
            <person name="Yang T.-J."/>
            <person name="Lee Y.-H."/>
            <person name="Bennetzen J.L."/>
            <person name="Choi D."/>
        </authorList>
    </citation>
    <scope>NUCLEOTIDE SEQUENCE [LARGE SCALE GENOMIC DNA]</scope>
    <source>
        <strain evidence="5">cv. PBC81</strain>
    </source>
</reference>
<proteinExistence type="predicted"/>
<dbReference type="AlphaFoldDB" id="A0A2G2W0V5"/>
<dbReference type="GO" id="GO:0003677">
    <property type="term" value="F:DNA binding"/>
    <property type="evidence" value="ECO:0007669"/>
    <property type="project" value="InterPro"/>
</dbReference>
<dbReference type="STRING" id="33114.A0A2G2W0V5"/>
<feature type="region of interest" description="Disordered" evidence="2">
    <location>
        <begin position="548"/>
        <end position="579"/>
    </location>
</feature>
<dbReference type="InterPro" id="IPR036128">
    <property type="entry name" value="Plus3-like_sf"/>
</dbReference>
<accession>A0A2G2W0V5</accession>
<dbReference type="Proteomes" id="UP000224567">
    <property type="component" value="Unassembled WGS sequence"/>
</dbReference>
<keyword evidence="1" id="KW-0863">Zinc-finger</keyword>
<dbReference type="PROSITE" id="PS50158">
    <property type="entry name" value="ZF_CCHC"/>
    <property type="match status" value="1"/>
</dbReference>
<dbReference type="InterPro" id="IPR036875">
    <property type="entry name" value="Znf_CCHC_sf"/>
</dbReference>
<evidence type="ECO:0000313" key="5">
    <source>
        <dbReference type="Proteomes" id="UP000224567"/>
    </source>
</evidence>
<keyword evidence="1" id="KW-0862">Zinc</keyword>
<evidence type="ECO:0000256" key="2">
    <source>
        <dbReference type="SAM" id="MobiDB-lite"/>
    </source>
</evidence>
<dbReference type="InterPro" id="IPR001878">
    <property type="entry name" value="Znf_CCHC"/>
</dbReference>
<evidence type="ECO:0000256" key="1">
    <source>
        <dbReference type="PROSITE-ProRule" id="PRU00047"/>
    </source>
</evidence>
<evidence type="ECO:0000313" key="4">
    <source>
        <dbReference type="EMBL" id="PHT38833.1"/>
    </source>
</evidence>
<sequence>MTNFNDDDIDLGLALGCTTRNDQTKPKDDTGAGVNASSMVDMAFAASDPLSELVWSPHKGLSLKCAEGGLAEKRPFLLWNVGPSSLVAAPSQSDRFKGTCDENAVYEKIFDPQERFQTTNEMVSMSGNEIGCSSKVKIMNAADGTGMVDANQDEENLKNTGKGFCITQDINQTVESCENHAGQGDFGTERFLLYGASSKVDMETTELLAGKINQEISTSDNCREGDASGGSQTLIPNTEAPVCLLPNSPIEMEADNELESTSPPALHKLECTAENDVHLPGINKTCDQNEEQLVRDSSLPFQTSPTHSRSSSYRRKGKGKAVSVGNVSSKMSNDEEDSHESVESCNSTGLAPKCKRRWHFEQQFFVGSKRIRTDMHGDPATESTVARNSSFVTWISNMIKGFSKSNLEESPTLALTFTPNNEENHGKETNRQEIVMFEKDHDSSSRSMGFQTVFQSLYCPTSKVPETEIPKEDHSMGKSNKLPSADKILIDVPPISCHPGDDILDAHMPISNDKFDQSTVARKEVPLMQTQIMPAAVASSDIACSKAKDGLSPSDSVSRLRTSEDKNTSHSSEYDTSNRNQSLRSLWITRFSNKTPGAVLNIDDNSKPTTHEILACSTECRRPNHQAQTSVECRIEQASSDAKETSSSSKEFHDNNYERSVNNLHPIISSAKFKKSEALASLFARRLDALKLIGPSSTRSEYSYTRTTCFFCGKSGHDLRDCSEVTQSELEVLIRSIGSYDSAEEPSCLCIRCFQLDHWAISCPTSSSNRSQQLEHKISLVNQNRNDNLRLFSDSECLSSLLEIKQGHPTELRDKSSFDLMDNKKKFWFAPTSGSNQVQKQITSDLTKNNLKENMNLVCKEIADVPRGMFDVIRGLRLSRVDILKWMNSNTSLSHLDGFFLRLRLGKCEAALGGTGYYVACITGLNGEKIERDSNNGICVNVCGVKCFVGSQYVSNQDFLEDELTTWWHKTLDSGGNVPTREDLRLKLDERMKLGF</sequence>
<dbReference type="SUPFAM" id="SSF57756">
    <property type="entry name" value="Retrovirus zinc finger-like domains"/>
    <property type="match status" value="1"/>
</dbReference>
<comment type="caution">
    <text evidence="4">The sequence shown here is derived from an EMBL/GenBank/DDBJ whole genome shotgun (WGS) entry which is preliminary data.</text>
</comment>
<dbReference type="SUPFAM" id="SSF159042">
    <property type="entry name" value="Plus3-like"/>
    <property type="match status" value="1"/>
</dbReference>
<dbReference type="Pfam" id="PF03126">
    <property type="entry name" value="Plus-3"/>
    <property type="match status" value="1"/>
</dbReference>
<keyword evidence="5" id="KW-1185">Reference proteome</keyword>
<dbReference type="Gene3D" id="3.90.70.200">
    <property type="entry name" value="Plus-3 domain"/>
    <property type="match status" value="1"/>
</dbReference>
<dbReference type="SMART" id="SM00343">
    <property type="entry name" value="ZnF_C2HC"/>
    <property type="match status" value="2"/>
</dbReference>
<dbReference type="EMBL" id="MLFT02000009">
    <property type="protein sequence ID" value="PHT38833.1"/>
    <property type="molecule type" value="Genomic_DNA"/>
</dbReference>
<dbReference type="OrthoDB" id="166375at2759"/>
<gene>
    <name evidence="4" type="ORF">CQW23_22406</name>
</gene>
<feature type="domain" description="CCHC-type" evidence="3">
    <location>
        <begin position="709"/>
        <end position="724"/>
    </location>
</feature>
<keyword evidence="1" id="KW-0479">Metal-binding</keyword>